<dbReference type="Proteomes" id="UP001432322">
    <property type="component" value="Unassembled WGS sequence"/>
</dbReference>
<name>A0AAV5V1D6_9BILA</name>
<reference evidence="1" key="1">
    <citation type="submission" date="2023-10" db="EMBL/GenBank/DDBJ databases">
        <title>Genome assembly of Pristionchus species.</title>
        <authorList>
            <person name="Yoshida K."/>
            <person name="Sommer R.J."/>
        </authorList>
    </citation>
    <scope>NUCLEOTIDE SEQUENCE</scope>
    <source>
        <strain evidence="1">RS5133</strain>
    </source>
</reference>
<evidence type="ECO:0000313" key="2">
    <source>
        <dbReference type="Proteomes" id="UP001432322"/>
    </source>
</evidence>
<protein>
    <submittedName>
        <fullName evidence="1">Uncharacterized protein</fullName>
    </submittedName>
</protein>
<dbReference type="EMBL" id="BTSY01000001">
    <property type="protein sequence ID" value="GMT12162.1"/>
    <property type="molecule type" value="Genomic_DNA"/>
</dbReference>
<gene>
    <name evidence="1" type="ORF">PFISCL1PPCAC_3459</name>
</gene>
<evidence type="ECO:0000313" key="1">
    <source>
        <dbReference type="EMBL" id="GMT12162.1"/>
    </source>
</evidence>
<organism evidence="1 2">
    <name type="scientific">Pristionchus fissidentatus</name>
    <dbReference type="NCBI Taxonomy" id="1538716"/>
    <lineage>
        <taxon>Eukaryota</taxon>
        <taxon>Metazoa</taxon>
        <taxon>Ecdysozoa</taxon>
        <taxon>Nematoda</taxon>
        <taxon>Chromadorea</taxon>
        <taxon>Rhabditida</taxon>
        <taxon>Rhabditina</taxon>
        <taxon>Diplogasteromorpha</taxon>
        <taxon>Diplogasteroidea</taxon>
        <taxon>Neodiplogasteridae</taxon>
        <taxon>Pristionchus</taxon>
    </lineage>
</organism>
<comment type="caution">
    <text evidence="1">The sequence shown here is derived from an EMBL/GenBank/DDBJ whole genome shotgun (WGS) entry which is preliminary data.</text>
</comment>
<sequence>MIPNMFTTIDSTTLLGLVGKIDNINFECMVTIDEQTLLQVFRIVCLSTQDRRIRITTREEHFTSLIIQLESDIRFEKESECWWRERDSGAVMFCGENVAESQTLTFMKSSIGYEDVDNGEYPCYLPQYYRADRYRLP</sequence>
<accession>A0AAV5V1D6</accession>
<keyword evidence="2" id="KW-1185">Reference proteome</keyword>
<dbReference type="AlphaFoldDB" id="A0AAV5V1D6"/>
<proteinExistence type="predicted"/>